<accession>A0AAV8TVV4</accession>
<dbReference type="Gene3D" id="1.20.5.340">
    <property type="match status" value="1"/>
</dbReference>
<reference evidence="10 11" key="1">
    <citation type="submission" date="2021-09" db="EMBL/GenBank/DDBJ databases">
        <title>Genomic insights and catalytic innovation underlie evolution of tropane alkaloids biosynthesis.</title>
        <authorList>
            <person name="Wang Y.-J."/>
            <person name="Tian T."/>
            <person name="Huang J.-P."/>
            <person name="Huang S.-X."/>
        </authorList>
    </citation>
    <scope>NUCLEOTIDE SEQUENCE [LARGE SCALE GENOMIC DNA]</scope>
    <source>
        <strain evidence="10">KIB-2018</strain>
        <tissue evidence="10">Leaf</tissue>
    </source>
</reference>
<feature type="transmembrane region" description="Helical" evidence="9">
    <location>
        <begin position="215"/>
        <end position="237"/>
    </location>
</feature>
<dbReference type="Pfam" id="PF07798">
    <property type="entry name" value="CCDC90-like"/>
    <property type="match status" value="1"/>
</dbReference>
<keyword evidence="3 9" id="KW-0812">Transmembrane</keyword>
<dbReference type="FunFam" id="1.20.5.340:FF:000029">
    <property type="entry name" value="Coiled-coil domain-containing protein 90-like"/>
    <property type="match status" value="1"/>
</dbReference>
<feature type="coiled-coil region" evidence="8">
    <location>
        <begin position="136"/>
        <end position="163"/>
    </location>
</feature>
<evidence type="ECO:0000256" key="3">
    <source>
        <dbReference type="ARBA" id="ARBA00022692"/>
    </source>
</evidence>
<evidence type="ECO:0000256" key="4">
    <source>
        <dbReference type="ARBA" id="ARBA00022989"/>
    </source>
</evidence>
<dbReference type="GO" id="GO:0005739">
    <property type="term" value="C:mitochondrion"/>
    <property type="evidence" value="ECO:0007669"/>
    <property type="project" value="UniProtKB-SubCell"/>
</dbReference>
<evidence type="ECO:0000256" key="2">
    <source>
        <dbReference type="ARBA" id="ARBA00004370"/>
    </source>
</evidence>
<keyword evidence="6" id="KW-0496">Mitochondrion</keyword>
<proteinExistence type="predicted"/>
<keyword evidence="7 9" id="KW-0472">Membrane</keyword>
<evidence type="ECO:0000256" key="5">
    <source>
        <dbReference type="ARBA" id="ARBA00023054"/>
    </source>
</evidence>
<comment type="subcellular location">
    <subcellularLocation>
        <location evidence="2">Membrane</location>
    </subcellularLocation>
    <subcellularLocation>
        <location evidence="1">Mitochondrion</location>
    </subcellularLocation>
</comment>
<evidence type="ECO:0000256" key="7">
    <source>
        <dbReference type="ARBA" id="ARBA00023136"/>
    </source>
</evidence>
<protein>
    <submittedName>
        <fullName evidence="10">Uncharacterized protein</fullName>
    </submittedName>
</protein>
<comment type="caution">
    <text evidence="10">The sequence shown here is derived from an EMBL/GenBank/DDBJ whole genome shotgun (WGS) entry which is preliminary data.</text>
</comment>
<evidence type="ECO:0000256" key="1">
    <source>
        <dbReference type="ARBA" id="ARBA00004173"/>
    </source>
</evidence>
<dbReference type="AlphaFoldDB" id="A0AAV8TVV4"/>
<dbReference type="PANTHER" id="PTHR14360:SF27">
    <property type="entry name" value="COILED-COIL 90B-LIKE PROTEIN (DUF1640)"/>
    <property type="match status" value="1"/>
</dbReference>
<keyword evidence="11" id="KW-1185">Reference proteome</keyword>
<dbReference type="PANTHER" id="PTHR14360">
    <property type="entry name" value="PROTEIN FMP32, MITOCHONDRIAL"/>
    <property type="match status" value="1"/>
</dbReference>
<dbReference type="GO" id="GO:0016020">
    <property type="term" value="C:membrane"/>
    <property type="evidence" value="ECO:0007669"/>
    <property type="project" value="UniProtKB-SubCell"/>
</dbReference>
<name>A0AAV8TVV4_9ROSI</name>
<organism evidence="10 11">
    <name type="scientific">Erythroxylum novogranatense</name>
    <dbReference type="NCBI Taxonomy" id="1862640"/>
    <lineage>
        <taxon>Eukaryota</taxon>
        <taxon>Viridiplantae</taxon>
        <taxon>Streptophyta</taxon>
        <taxon>Embryophyta</taxon>
        <taxon>Tracheophyta</taxon>
        <taxon>Spermatophyta</taxon>
        <taxon>Magnoliopsida</taxon>
        <taxon>eudicotyledons</taxon>
        <taxon>Gunneridae</taxon>
        <taxon>Pentapetalae</taxon>
        <taxon>rosids</taxon>
        <taxon>fabids</taxon>
        <taxon>Malpighiales</taxon>
        <taxon>Erythroxylaceae</taxon>
        <taxon>Erythroxylum</taxon>
    </lineage>
</organism>
<evidence type="ECO:0000256" key="8">
    <source>
        <dbReference type="SAM" id="Coils"/>
    </source>
</evidence>
<sequence length="238" mass="26522">MAAAAASCRRASQIGSYCGGSLFGRNANFDSREKVSCDFLASFCPRRPISQLVKSNEKGLLLVDTFALVKKLEVVGMPSKQAEAITTAVTGVLTDSLVNIAHTVVSKTEMEKNEMIQETNLSKFKTEVQSLQNRHLSLLQYENEKLRDDIEKMRNELRHEFDKVIAGQQLDLNLERGRIRDQVANQNSETCNLTNKLDKEIHALRAEFEAAKFDVIKHCIGTLISISAVGLAVIRILK</sequence>
<dbReference type="EMBL" id="JAIWQS010000003">
    <property type="protein sequence ID" value="KAJ8770998.1"/>
    <property type="molecule type" value="Genomic_DNA"/>
</dbReference>
<gene>
    <name evidence="10" type="ORF">K2173_023323</name>
</gene>
<dbReference type="InterPro" id="IPR024461">
    <property type="entry name" value="CCDC90-like"/>
</dbReference>
<evidence type="ECO:0000313" key="11">
    <source>
        <dbReference type="Proteomes" id="UP001159364"/>
    </source>
</evidence>
<keyword evidence="4 9" id="KW-1133">Transmembrane helix</keyword>
<dbReference type="Proteomes" id="UP001159364">
    <property type="component" value="Linkage Group LG03"/>
</dbReference>
<evidence type="ECO:0000313" key="10">
    <source>
        <dbReference type="EMBL" id="KAJ8770998.1"/>
    </source>
</evidence>
<evidence type="ECO:0000256" key="9">
    <source>
        <dbReference type="SAM" id="Phobius"/>
    </source>
</evidence>
<keyword evidence="5 8" id="KW-0175">Coiled coil</keyword>
<evidence type="ECO:0000256" key="6">
    <source>
        <dbReference type="ARBA" id="ARBA00023128"/>
    </source>
</evidence>